<accession>A0A0N0XKL6</accession>
<sequence length="339" mass="36765">MQAVPARRIVIVVYHNVNVLDVAGPLEAFSQSVRMRPELPPFYQLTVASPQGGAVMTSAGLPLHTVALADIDPLGIDTVLVPGGAIGNHVPDDVALIAWVRQHQHHWRRLCSVCTGAFLLAAADVLGDAAVTTHWDHLAQLRGLYPQLDVRDEPIFLQQGRIWTSAGISAGIDLALALIEQDRGHAIAMEVAQRLVVFLKRPGNQAQFSAPLLAQQRSRAGFAELHGWISAHLTADLRVEQLAARAGMSVRSFCRAYQEQQGTTPARMVETLRLEAACRALQQPRASIKRVAADAGFGDEQNLRRAFLRRLGVLPQDYRERFCAATAGPATPTAAAMPA</sequence>
<evidence type="ECO:0000256" key="1">
    <source>
        <dbReference type="ARBA" id="ARBA00023015"/>
    </source>
</evidence>
<dbReference type="RefSeq" id="WP_053936954.1">
    <property type="nucleotide sequence ID" value="NZ_LAQT01000003.1"/>
</dbReference>
<dbReference type="OrthoDB" id="9794896at2"/>
<dbReference type="CDD" id="cd03137">
    <property type="entry name" value="GATase1_AraC_1"/>
    <property type="match status" value="1"/>
</dbReference>
<dbReference type="PROSITE" id="PS00041">
    <property type="entry name" value="HTH_ARAC_FAMILY_1"/>
    <property type="match status" value="1"/>
</dbReference>
<name>A0A0N0XKL6_9NEIS</name>
<dbReference type="AlphaFoldDB" id="A0A0N0XKL6"/>
<keyword evidence="1" id="KW-0805">Transcription regulation</keyword>
<feature type="domain" description="HTH araC/xylS-type" evidence="4">
    <location>
        <begin position="223"/>
        <end position="321"/>
    </location>
</feature>
<reference evidence="5 6" key="1">
    <citation type="submission" date="2015-07" db="EMBL/GenBank/DDBJ databases">
        <title>Draft genome sequence of the Amantichitinum ursilacus IGB-41, a new chitin-degrading bacterium.</title>
        <authorList>
            <person name="Kirstahler P."/>
            <person name="Guenther M."/>
            <person name="Grumaz C."/>
            <person name="Rupp S."/>
            <person name="Zibek S."/>
            <person name="Sohn K."/>
        </authorList>
    </citation>
    <scope>NUCLEOTIDE SEQUENCE [LARGE SCALE GENOMIC DNA]</scope>
    <source>
        <strain evidence="5 6">IGB-41</strain>
    </source>
</reference>
<dbReference type="InterPro" id="IPR018060">
    <property type="entry name" value="HTH_AraC"/>
</dbReference>
<dbReference type="PANTHER" id="PTHR43130">
    <property type="entry name" value="ARAC-FAMILY TRANSCRIPTIONAL REGULATOR"/>
    <property type="match status" value="1"/>
</dbReference>
<evidence type="ECO:0000259" key="4">
    <source>
        <dbReference type="PROSITE" id="PS01124"/>
    </source>
</evidence>
<dbReference type="GO" id="GO:0003700">
    <property type="term" value="F:DNA-binding transcription factor activity"/>
    <property type="evidence" value="ECO:0007669"/>
    <property type="project" value="InterPro"/>
</dbReference>
<dbReference type="SMART" id="SM00342">
    <property type="entry name" value="HTH_ARAC"/>
    <property type="match status" value="1"/>
</dbReference>
<evidence type="ECO:0000313" key="5">
    <source>
        <dbReference type="EMBL" id="KPC54267.1"/>
    </source>
</evidence>
<comment type="caution">
    <text evidence="5">The sequence shown here is derived from an EMBL/GenBank/DDBJ whole genome shotgun (WGS) entry which is preliminary data.</text>
</comment>
<evidence type="ECO:0000256" key="2">
    <source>
        <dbReference type="ARBA" id="ARBA00023125"/>
    </source>
</evidence>
<dbReference type="PROSITE" id="PS01124">
    <property type="entry name" value="HTH_ARAC_FAMILY_2"/>
    <property type="match status" value="1"/>
</dbReference>
<dbReference type="Pfam" id="PF12833">
    <property type="entry name" value="HTH_18"/>
    <property type="match status" value="1"/>
</dbReference>
<dbReference type="SUPFAM" id="SSF52317">
    <property type="entry name" value="Class I glutamine amidotransferase-like"/>
    <property type="match status" value="1"/>
</dbReference>
<protein>
    <submittedName>
        <fullName evidence="5">HTH-type transcriptional regulator CdhR</fullName>
    </submittedName>
</protein>
<dbReference type="InterPro" id="IPR002818">
    <property type="entry name" value="DJ-1/PfpI"/>
</dbReference>
<proteinExistence type="predicted"/>
<dbReference type="PANTHER" id="PTHR43130:SF3">
    <property type="entry name" value="HTH-TYPE TRANSCRIPTIONAL REGULATOR RV1931C"/>
    <property type="match status" value="1"/>
</dbReference>
<evidence type="ECO:0000313" key="6">
    <source>
        <dbReference type="Proteomes" id="UP000037939"/>
    </source>
</evidence>
<gene>
    <name evidence="5" type="primary">cdhR_3</name>
    <name evidence="5" type="ORF">WG78_06445</name>
</gene>
<evidence type="ECO:0000256" key="3">
    <source>
        <dbReference type="ARBA" id="ARBA00023163"/>
    </source>
</evidence>
<organism evidence="5 6">
    <name type="scientific">Amantichitinum ursilacus</name>
    <dbReference type="NCBI Taxonomy" id="857265"/>
    <lineage>
        <taxon>Bacteria</taxon>
        <taxon>Pseudomonadati</taxon>
        <taxon>Pseudomonadota</taxon>
        <taxon>Betaproteobacteria</taxon>
        <taxon>Neisseriales</taxon>
        <taxon>Chitinibacteraceae</taxon>
        <taxon>Amantichitinum</taxon>
    </lineage>
</organism>
<dbReference type="STRING" id="857265.WG78_06445"/>
<dbReference type="Pfam" id="PF01965">
    <property type="entry name" value="DJ-1_PfpI"/>
    <property type="match status" value="1"/>
</dbReference>
<dbReference type="InterPro" id="IPR052158">
    <property type="entry name" value="INH-QAR"/>
</dbReference>
<dbReference type="Gene3D" id="3.40.50.880">
    <property type="match status" value="1"/>
</dbReference>
<dbReference type="Gene3D" id="1.10.10.60">
    <property type="entry name" value="Homeodomain-like"/>
    <property type="match status" value="1"/>
</dbReference>
<dbReference type="InterPro" id="IPR009057">
    <property type="entry name" value="Homeodomain-like_sf"/>
</dbReference>
<keyword evidence="2" id="KW-0238">DNA-binding</keyword>
<dbReference type="SUPFAM" id="SSF46689">
    <property type="entry name" value="Homeodomain-like"/>
    <property type="match status" value="2"/>
</dbReference>
<dbReference type="GO" id="GO:0043565">
    <property type="term" value="F:sequence-specific DNA binding"/>
    <property type="evidence" value="ECO:0007669"/>
    <property type="project" value="InterPro"/>
</dbReference>
<dbReference type="Proteomes" id="UP000037939">
    <property type="component" value="Unassembled WGS sequence"/>
</dbReference>
<keyword evidence="6" id="KW-1185">Reference proteome</keyword>
<dbReference type="EMBL" id="LAQT01000003">
    <property type="protein sequence ID" value="KPC54267.1"/>
    <property type="molecule type" value="Genomic_DNA"/>
</dbReference>
<dbReference type="PATRIC" id="fig|857265.3.peg.1322"/>
<keyword evidence="3" id="KW-0804">Transcription</keyword>
<dbReference type="InterPro" id="IPR029062">
    <property type="entry name" value="Class_I_gatase-like"/>
</dbReference>
<dbReference type="InterPro" id="IPR018062">
    <property type="entry name" value="HTH_AraC-typ_CS"/>
</dbReference>